<dbReference type="InterPro" id="IPR027417">
    <property type="entry name" value="P-loop_NTPase"/>
</dbReference>
<protein>
    <submittedName>
        <fullName evidence="6">Phosphate transport system ATP-binding protein</fullName>
    </submittedName>
</protein>
<evidence type="ECO:0000256" key="4">
    <source>
        <dbReference type="ARBA" id="ARBA00022840"/>
    </source>
</evidence>
<feature type="domain" description="ABC transporter" evidence="5">
    <location>
        <begin position="7"/>
        <end position="251"/>
    </location>
</feature>
<dbReference type="OrthoDB" id="9802264at2"/>
<keyword evidence="3" id="KW-0547">Nucleotide-binding</keyword>
<dbReference type="GO" id="GO:0005315">
    <property type="term" value="F:phosphate transmembrane transporter activity"/>
    <property type="evidence" value="ECO:0007669"/>
    <property type="project" value="InterPro"/>
</dbReference>
<dbReference type="GO" id="GO:0016887">
    <property type="term" value="F:ATP hydrolysis activity"/>
    <property type="evidence" value="ECO:0007669"/>
    <property type="project" value="InterPro"/>
</dbReference>
<dbReference type="AlphaFoldDB" id="A0A4R6HMT4"/>
<organism evidence="6 7">
    <name type="scientific">Halomonas ventosae</name>
    <dbReference type="NCBI Taxonomy" id="229007"/>
    <lineage>
        <taxon>Bacteria</taxon>
        <taxon>Pseudomonadati</taxon>
        <taxon>Pseudomonadota</taxon>
        <taxon>Gammaproteobacteria</taxon>
        <taxon>Oceanospirillales</taxon>
        <taxon>Halomonadaceae</taxon>
        <taxon>Halomonas</taxon>
    </lineage>
</organism>
<dbReference type="PANTHER" id="PTHR43423">
    <property type="entry name" value="ABC TRANSPORTER I FAMILY MEMBER 17"/>
    <property type="match status" value="1"/>
</dbReference>
<evidence type="ECO:0000313" key="7">
    <source>
        <dbReference type="Proteomes" id="UP000295150"/>
    </source>
</evidence>
<dbReference type="GO" id="GO:0016020">
    <property type="term" value="C:membrane"/>
    <property type="evidence" value="ECO:0007669"/>
    <property type="project" value="InterPro"/>
</dbReference>
<sequence length="265" mass="29435">MSDNAAIRTENLNLFYTGGHASQALKDINIAFPANRLTTIIGPSGCGKSSLLKSLNRLHDIHQNTRIEGEVYLGGEPVYQSRRPVPDIRSRIGYVSQKPTALPMSIYRNVAYGPRIHRSLGKAELDDLVETYLRKVNLWNEVKDRLHSPAAQLSVGQIQRLSLARSLAVEPEVLLCDEVTSALDPISAQKVEETLLQLKEDYTIIMVTHLMHQVERLADHVVFVYLGEVVEAGEARTLLNHPGKEATRRFVSGHAMPDVALRATA</sequence>
<evidence type="ECO:0000313" key="6">
    <source>
        <dbReference type="EMBL" id="TDO09924.1"/>
    </source>
</evidence>
<dbReference type="GO" id="GO:0005524">
    <property type="term" value="F:ATP binding"/>
    <property type="evidence" value="ECO:0007669"/>
    <property type="project" value="UniProtKB-KW"/>
</dbReference>
<dbReference type="InterPro" id="IPR017871">
    <property type="entry name" value="ABC_transporter-like_CS"/>
</dbReference>
<dbReference type="CDD" id="cd03260">
    <property type="entry name" value="ABC_PstB_phosphate_transporter"/>
    <property type="match status" value="1"/>
</dbReference>
<accession>A0A4R6HMT4</accession>
<keyword evidence="2" id="KW-0592">Phosphate transport</keyword>
<dbReference type="SMART" id="SM00382">
    <property type="entry name" value="AAA"/>
    <property type="match status" value="1"/>
</dbReference>
<dbReference type="PROSITE" id="PS00211">
    <property type="entry name" value="ABC_TRANSPORTER_1"/>
    <property type="match status" value="1"/>
</dbReference>
<dbReference type="RefSeq" id="WP_133482977.1">
    <property type="nucleotide sequence ID" value="NZ_SNWH01000006.1"/>
</dbReference>
<name>A0A4R6HMT4_9GAMM</name>
<evidence type="ECO:0000256" key="1">
    <source>
        <dbReference type="ARBA" id="ARBA00022448"/>
    </source>
</evidence>
<evidence type="ECO:0000259" key="5">
    <source>
        <dbReference type="PROSITE" id="PS50893"/>
    </source>
</evidence>
<dbReference type="PANTHER" id="PTHR43423:SF1">
    <property type="entry name" value="ABC TRANSPORTER I FAMILY MEMBER 17"/>
    <property type="match status" value="1"/>
</dbReference>
<dbReference type="Pfam" id="PF00005">
    <property type="entry name" value="ABC_tran"/>
    <property type="match status" value="1"/>
</dbReference>
<reference evidence="6 7" key="1">
    <citation type="submission" date="2019-03" db="EMBL/GenBank/DDBJ databases">
        <title>Freshwater and sediment microbial communities from various areas in North America, analyzing microbe dynamics in response to fracking.</title>
        <authorList>
            <person name="Lamendella R."/>
        </authorList>
    </citation>
    <scope>NUCLEOTIDE SEQUENCE [LARGE SCALE GENOMIC DNA]</scope>
    <source>
        <strain evidence="6 7">1_TX</strain>
    </source>
</reference>
<keyword evidence="7" id="KW-1185">Reference proteome</keyword>
<comment type="caution">
    <text evidence="6">The sequence shown here is derived from an EMBL/GenBank/DDBJ whole genome shotgun (WGS) entry which is preliminary data.</text>
</comment>
<evidence type="ECO:0000256" key="3">
    <source>
        <dbReference type="ARBA" id="ARBA00022741"/>
    </source>
</evidence>
<keyword evidence="1" id="KW-0813">Transport</keyword>
<dbReference type="SUPFAM" id="SSF52540">
    <property type="entry name" value="P-loop containing nucleoside triphosphate hydrolases"/>
    <property type="match status" value="1"/>
</dbReference>
<dbReference type="Proteomes" id="UP000295150">
    <property type="component" value="Unassembled WGS sequence"/>
</dbReference>
<evidence type="ECO:0000256" key="2">
    <source>
        <dbReference type="ARBA" id="ARBA00022592"/>
    </source>
</evidence>
<dbReference type="Gene3D" id="3.40.50.300">
    <property type="entry name" value="P-loop containing nucleotide triphosphate hydrolases"/>
    <property type="match status" value="1"/>
</dbReference>
<dbReference type="GO" id="GO:0035435">
    <property type="term" value="P:phosphate ion transmembrane transport"/>
    <property type="evidence" value="ECO:0007669"/>
    <property type="project" value="InterPro"/>
</dbReference>
<dbReference type="EMBL" id="SNWH01000006">
    <property type="protein sequence ID" value="TDO09924.1"/>
    <property type="molecule type" value="Genomic_DNA"/>
</dbReference>
<keyword evidence="4 6" id="KW-0067">ATP-binding</keyword>
<dbReference type="InterPro" id="IPR005670">
    <property type="entry name" value="PstB-like"/>
</dbReference>
<dbReference type="InterPro" id="IPR003439">
    <property type="entry name" value="ABC_transporter-like_ATP-bd"/>
</dbReference>
<dbReference type="InterPro" id="IPR003593">
    <property type="entry name" value="AAA+_ATPase"/>
</dbReference>
<gene>
    <name evidence="6" type="ORF">DFO68_106181</name>
</gene>
<dbReference type="PROSITE" id="PS50893">
    <property type="entry name" value="ABC_TRANSPORTER_2"/>
    <property type="match status" value="1"/>
</dbReference>
<proteinExistence type="predicted"/>